<dbReference type="RefSeq" id="WP_087714725.1">
    <property type="nucleotide sequence ID" value="NZ_MWPH01000002.1"/>
</dbReference>
<protein>
    <recommendedName>
        <fullName evidence="1">Intracellular proteinase inhibitor BsuPI domain-containing protein</fullName>
    </recommendedName>
</protein>
<dbReference type="Pfam" id="PF12690">
    <property type="entry name" value="BsuPI"/>
    <property type="match status" value="1"/>
</dbReference>
<dbReference type="InterPro" id="IPR038144">
    <property type="entry name" value="IPI"/>
</dbReference>
<dbReference type="Gene3D" id="2.60.40.2360">
    <property type="entry name" value="Intracellular proteinase inhibitor BsuPI"/>
    <property type="match status" value="1"/>
</dbReference>
<organism evidence="2 3">
    <name type="scientific">Natronolimnobius baerhuensis</name>
    <dbReference type="NCBI Taxonomy" id="253108"/>
    <lineage>
        <taxon>Archaea</taxon>
        <taxon>Methanobacteriati</taxon>
        <taxon>Methanobacteriota</taxon>
        <taxon>Stenosarchaea group</taxon>
        <taxon>Halobacteria</taxon>
        <taxon>Halobacteriales</taxon>
        <taxon>Natrialbaceae</taxon>
        <taxon>Natronolimnobius</taxon>
    </lineage>
</organism>
<name>A0A202E9A8_9EURY</name>
<dbReference type="Proteomes" id="UP000196084">
    <property type="component" value="Unassembled WGS sequence"/>
</dbReference>
<keyword evidence="3" id="KW-1185">Reference proteome</keyword>
<proteinExistence type="predicted"/>
<sequence length="115" mass="12641">MTLEGALETRRTEDDGAPVEFVFTITNTGSEPLEVQFADAASAEFIVYDGGQEVWRFTEGQAFMQLLSSDRLEPGESATYDGEWPDPQPGAYTAVAQLRAQEATCEARAEFSVEH</sequence>
<dbReference type="OrthoDB" id="311964at2157"/>
<evidence type="ECO:0000313" key="3">
    <source>
        <dbReference type="Proteomes" id="UP000196084"/>
    </source>
</evidence>
<gene>
    <name evidence="2" type="ORF">B2G88_10445</name>
</gene>
<evidence type="ECO:0000313" key="2">
    <source>
        <dbReference type="EMBL" id="OVE84789.1"/>
    </source>
</evidence>
<comment type="caution">
    <text evidence="2">The sequence shown here is derived from an EMBL/GenBank/DDBJ whole genome shotgun (WGS) entry which is preliminary data.</text>
</comment>
<dbReference type="InterPro" id="IPR020481">
    <property type="entry name" value="Intracell_prot_inh_BsuPI"/>
</dbReference>
<dbReference type="EMBL" id="MWPH01000002">
    <property type="protein sequence ID" value="OVE84789.1"/>
    <property type="molecule type" value="Genomic_DNA"/>
</dbReference>
<feature type="domain" description="Intracellular proteinase inhibitor BsuPI" evidence="1">
    <location>
        <begin position="11"/>
        <end position="102"/>
    </location>
</feature>
<dbReference type="AlphaFoldDB" id="A0A202E9A8"/>
<accession>A0A202E9A8</accession>
<reference evidence="2 3" key="1">
    <citation type="submission" date="2017-02" db="EMBL/GenBank/DDBJ databases">
        <title>Natronthermophilus aegyptiacus gen. nov.,sp. nov., an aerobic, extremely halophilic alkalithermophilic archaeon isolated from the athalassohaline Wadi An Natrun, Egypt.</title>
        <authorList>
            <person name="Zhao B."/>
        </authorList>
    </citation>
    <scope>NUCLEOTIDE SEQUENCE [LARGE SCALE GENOMIC DNA]</scope>
    <source>
        <strain evidence="2 3">CGMCC 1.3597</strain>
    </source>
</reference>
<evidence type="ECO:0000259" key="1">
    <source>
        <dbReference type="Pfam" id="PF12690"/>
    </source>
</evidence>